<keyword evidence="3" id="KW-1185">Reference proteome</keyword>
<dbReference type="Proteomes" id="UP000447434">
    <property type="component" value="Chromosome 8"/>
</dbReference>
<protein>
    <submittedName>
        <fullName evidence="2">Uncharacterized protein</fullName>
    </submittedName>
</protein>
<comment type="caution">
    <text evidence="2">The sequence shown here is derived from an EMBL/GenBank/DDBJ whole genome shotgun (WGS) entry which is preliminary data.</text>
</comment>
<evidence type="ECO:0000313" key="2">
    <source>
        <dbReference type="EMBL" id="KAE9608832.1"/>
    </source>
</evidence>
<keyword evidence="1" id="KW-0472">Membrane</keyword>
<keyword evidence="1" id="KW-0812">Transmembrane</keyword>
<name>A0A6A4Q544_LUPAL</name>
<gene>
    <name evidence="2" type="ORF">Lalb_Chr08g0239841</name>
</gene>
<evidence type="ECO:0000313" key="3">
    <source>
        <dbReference type="Proteomes" id="UP000447434"/>
    </source>
</evidence>
<dbReference type="AlphaFoldDB" id="A0A6A4Q544"/>
<proteinExistence type="predicted"/>
<keyword evidence="1" id="KW-1133">Transmembrane helix</keyword>
<reference evidence="3" key="1">
    <citation type="journal article" date="2020" name="Nat. Commun.">
        <title>Genome sequence of the cluster root forming white lupin.</title>
        <authorList>
            <person name="Hufnagel B."/>
            <person name="Marques A."/>
            <person name="Soriano A."/>
            <person name="Marques L."/>
            <person name="Divol F."/>
            <person name="Doumas P."/>
            <person name="Sallet E."/>
            <person name="Mancinotti D."/>
            <person name="Carrere S."/>
            <person name="Marande W."/>
            <person name="Arribat S."/>
            <person name="Keller J."/>
            <person name="Huneau C."/>
            <person name="Blein T."/>
            <person name="Aime D."/>
            <person name="Laguerre M."/>
            <person name="Taylor J."/>
            <person name="Schubert V."/>
            <person name="Nelson M."/>
            <person name="Geu-Flores F."/>
            <person name="Crespi M."/>
            <person name="Gallardo-Guerrero K."/>
            <person name="Delaux P.-M."/>
            <person name="Salse J."/>
            <person name="Berges H."/>
            <person name="Guyot R."/>
            <person name="Gouzy J."/>
            <person name="Peret B."/>
        </authorList>
    </citation>
    <scope>NUCLEOTIDE SEQUENCE [LARGE SCALE GENOMIC DNA]</scope>
    <source>
        <strain evidence="3">cv. Amiga</strain>
    </source>
</reference>
<accession>A0A6A4Q544</accession>
<dbReference type="EMBL" id="WOCE01000008">
    <property type="protein sequence ID" value="KAE9608832.1"/>
    <property type="molecule type" value="Genomic_DNA"/>
</dbReference>
<feature type="transmembrane region" description="Helical" evidence="1">
    <location>
        <begin position="34"/>
        <end position="51"/>
    </location>
</feature>
<organism evidence="2 3">
    <name type="scientific">Lupinus albus</name>
    <name type="common">White lupine</name>
    <name type="synonym">Lupinus termis</name>
    <dbReference type="NCBI Taxonomy" id="3870"/>
    <lineage>
        <taxon>Eukaryota</taxon>
        <taxon>Viridiplantae</taxon>
        <taxon>Streptophyta</taxon>
        <taxon>Embryophyta</taxon>
        <taxon>Tracheophyta</taxon>
        <taxon>Spermatophyta</taxon>
        <taxon>Magnoliopsida</taxon>
        <taxon>eudicotyledons</taxon>
        <taxon>Gunneridae</taxon>
        <taxon>Pentapetalae</taxon>
        <taxon>rosids</taxon>
        <taxon>fabids</taxon>
        <taxon>Fabales</taxon>
        <taxon>Fabaceae</taxon>
        <taxon>Papilionoideae</taxon>
        <taxon>50 kb inversion clade</taxon>
        <taxon>genistoids sensu lato</taxon>
        <taxon>core genistoids</taxon>
        <taxon>Genisteae</taxon>
        <taxon>Lupinus</taxon>
    </lineage>
</organism>
<sequence length="78" mass="9469">MKPENEKINKLRVYKSIFLPEQCGRHLLSFTNYYFSYFLIFFFFSLIYVPLSGRHGWVEKDSKLKIFFIIKSIISLYD</sequence>
<evidence type="ECO:0000256" key="1">
    <source>
        <dbReference type="SAM" id="Phobius"/>
    </source>
</evidence>